<dbReference type="EC" id="4.2.1.33" evidence="13"/>
<evidence type="ECO:0000256" key="8">
    <source>
        <dbReference type="ARBA" id="ARBA00022723"/>
    </source>
</evidence>
<protein>
    <recommendedName>
        <fullName evidence="13">3-isopropylmalate dehydratase large subunit</fullName>
        <ecNumber evidence="13">4.2.1.33</ecNumber>
    </recommendedName>
    <alternativeName>
        <fullName evidence="13">Alpha-IPM isomerase</fullName>
        <shortName evidence="13">IPMI</shortName>
    </alternativeName>
    <alternativeName>
        <fullName evidence="13">Isopropylmalate isomerase</fullName>
    </alternativeName>
</protein>
<keyword evidence="5 13" id="KW-0432">Leucine biosynthesis</keyword>
<dbReference type="PANTHER" id="PTHR43822:SF9">
    <property type="entry name" value="3-ISOPROPYLMALATE DEHYDRATASE"/>
    <property type="match status" value="1"/>
</dbReference>
<dbReference type="NCBIfam" id="TIGR00170">
    <property type="entry name" value="leuC"/>
    <property type="match status" value="1"/>
</dbReference>
<keyword evidence="16" id="KW-1185">Reference proteome</keyword>
<dbReference type="NCBIfam" id="NF009116">
    <property type="entry name" value="PRK12466.1"/>
    <property type="match status" value="1"/>
</dbReference>
<keyword evidence="6 13" id="KW-0004">4Fe-4S</keyword>
<evidence type="ECO:0000313" key="16">
    <source>
        <dbReference type="Proteomes" id="UP000308038"/>
    </source>
</evidence>
<accession>A0ABY2QLL3</accession>
<evidence type="ECO:0000256" key="10">
    <source>
        <dbReference type="ARBA" id="ARBA00023014"/>
    </source>
</evidence>
<evidence type="ECO:0000256" key="3">
    <source>
        <dbReference type="ARBA" id="ARBA00004729"/>
    </source>
</evidence>
<comment type="similarity">
    <text evidence="13">Belongs to the aconitase/IPM isomerase family. LeuC type 1 subfamily.</text>
</comment>
<evidence type="ECO:0000256" key="2">
    <source>
        <dbReference type="ARBA" id="ARBA00002695"/>
    </source>
</evidence>
<dbReference type="InterPro" id="IPR001030">
    <property type="entry name" value="Acoase/IPM_deHydtase_lsu_aba"/>
</dbReference>
<dbReference type="PROSITE" id="PS01244">
    <property type="entry name" value="ACONITASE_2"/>
    <property type="match status" value="1"/>
</dbReference>
<comment type="cofactor">
    <cofactor evidence="13">
        <name>[4Fe-4S] cluster</name>
        <dbReference type="ChEBI" id="CHEBI:49883"/>
    </cofactor>
    <text evidence="13">Binds 1 [4Fe-4S] cluster per subunit.</text>
</comment>
<keyword evidence="10 13" id="KW-0411">Iron-sulfur</keyword>
<evidence type="ECO:0000256" key="4">
    <source>
        <dbReference type="ARBA" id="ARBA00011271"/>
    </source>
</evidence>
<comment type="subunit">
    <text evidence="4 13">Heterodimer of LeuC and LeuD.</text>
</comment>
<dbReference type="PROSITE" id="PS00450">
    <property type="entry name" value="ACONITASE_1"/>
    <property type="match status" value="1"/>
</dbReference>
<evidence type="ECO:0000256" key="7">
    <source>
        <dbReference type="ARBA" id="ARBA00022605"/>
    </source>
</evidence>
<dbReference type="SUPFAM" id="SSF53732">
    <property type="entry name" value="Aconitase iron-sulfur domain"/>
    <property type="match status" value="1"/>
</dbReference>
<dbReference type="PRINTS" id="PR00415">
    <property type="entry name" value="ACONITASE"/>
</dbReference>
<dbReference type="Proteomes" id="UP000308038">
    <property type="component" value="Unassembled WGS sequence"/>
</dbReference>
<dbReference type="Gene3D" id="3.30.499.10">
    <property type="entry name" value="Aconitase, domain 3"/>
    <property type="match status" value="2"/>
</dbReference>
<comment type="pathway">
    <text evidence="3 13">Amino-acid biosynthesis; L-leucine biosynthesis; L-leucine from 3-methyl-2-oxobutanoate: step 2/4.</text>
</comment>
<dbReference type="NCBIfam" id="NF004016">
    <property type="entry name" value="PRK05478.1"/>
    <property type="match status" value="1"/>
</dbReference>
<evidence type="ECO:0000256" key="9">
    <source>
        <dbReference type="ARBA" id="ARBA00023004"/>
    </source>
</evidence>
<reference evidence="15 16" key="1">
    <citation type="submission" date="2019-04" db="EMBL/GenBank/DDBJ databases">
        <title>Microbes associate with the intestines of laboratory mice.</title>
        <authorList>
            <person name="Navarre W."/>
            <person name="Wong E."/>
            <person name="Huang K.C."/>
            <person name="Tropini C."/>
            <person name="Ng K."/>
            <person name="Yu B."/>
        </authorList>
    </citation>
    <scope>NUCLEOTIDE SEQUENCE [LARGE SCALE GENOMIC DNA]</scope>
    <source>
        <strain evidence="15 16">NM83_B4-11</strain>
    </source>
</reference>
<evidence type="ECO:0000256" key="6">
    <source>
        <dbReference type="ARBA" id="ARBA00022485"/>
    </source>
</evidence>
<evidence type="ECO:0000259" key="14">
    <source>
        <dbReference type="Pfam" id="PF00330"/>
    </source>
</evidence>
<dbReference type="InterPro" id="IPR018136">
    <property type="entry name" value="Aconitase_4Fe-4S_BS"/>
</dbReference>
<feature type="binding site" evidence="13">
    <location>
        <position position="416"/>
    </location>
    <ligand>
        <name>[4Fe-4S] cluster</name>
        <dbReference type="ChEBI" id="CHEBI:49883"/>
    </ligand>
</feature>
<feature type="binding site" evidence="13">
    <location>
        <position position="356"/>
    </location>
    <ligand>
        <name>[4Fe-4S] cluster</name>
        <dbReference type="ChEBI" id="CHEBI:49883"/>
    </ligand>
</feature>
<keyword evidence="9 13" id="KW-0408">Iron</keyword>
<comment type="caution">
    <text evidence="15">The sequence shown here is derived from an EMBL/GenBank/DDBJ whole genome shotgun (WGS) entry which is preliminary data.</text>
</comment>
<feature type="binding site" evidence="13">
    <location>
        <position position="419"/>
    </location>
    <ligand>
        <name>[4Fe-4S] cluster</name>
        <dbReference type="ChEBI" id="CHEBI:49883"/>
    </ligand>
</feature>
<keyword evidence="8 13" id="KW-0479">Metal-binding</keyword>
<dbReference type="InterPro" id="IPR033941">
    <property type="entry name" value="IPMI_cat"/>
</dbReference>
<keyword evidence="11 13" id="KW-0456">Lyase</keyword>
<organism evidence="15 16">
    <name type="scientific">Sphingomonas olei</name>
    <dbReference type="NCBI Taxonomy" id="1886787"/>
    <lineage>
        <taxon>Bacteria</taxon>
        <taxon>Pseudomonadati</taxon>
        <taxon>Pseudomonadota</taxon>
        <taxon>Alphaproteobacteria</taxon>
        <taxon>Sphingomonadales</taxon>
        <taxon>Sphingomonadaceae</taxon>
        <taxon>Sphingomonas</taxon>
    </lineage>
</organism>
<dbReference type="PANTHER" id="PTHR43822">
    <property type="entry name" value="HOMOACONITASE, MITOCHONDRIAL-RELATED"/>
    <property type="match status" value="1"/>
</dbReference>
<keyword evidence="12 13" id="KW-0100">Branched-chain amino acid biosynthesis</keyword>
<feature type="domain" description="Aconitase/3-isopropylmalate dehydratase large subunit alpha/beta/alpha" evidence="14">
    <location>
        <begin position="10"/>
        <end position="466"/>
    </location>
</feature>
<dbReference type="InterPro" id="IPR015931">
    <property type="entry name" value="Acnase/IPM_dHydase_lsu_aba_1/3"/>
</dbReference>
<comment type="function">
    <text evidence="2 13">Catalyzes the isomerization between 2-isopropylmalate and 3-isopropylmalate, via the formation of 2-isopropylmaleate.</text>
</comment>
<dbReference type="EMBL" id="SSTI01000002">
    <property type="protein sequence ID" value="THG41672.1"/>
    <property type="molecule type" value="Genomic_DNA"/>
</dbReference>
<dbReference type="InterPro" id="IPR036008">
    <property type="entry name" value="Aconitase_4Fe-4S_dom"/>
</dbReference>
<name>A0ABY2QLL3_9SPHN</name>
<evidence type="ECO:0000256" key="5">
    <source>
        <dbReference type="ARBA" id="ARBA00022430"/>
    </source>
</evidence>
<evidence type="ECO:0000256" key="1">
    <source>
        <dbReference type="ARBA" id="ARBA00000491"/>
    </source>
</evidence>
<dbReference type="InterPro" id="IPR004430">
    <property type="entry name" value="3-IsopropMal_deHydase_lsu"/>
</dbReference>
<sequence length="476" mass="50560">MASRPLTLYEKVWAAHVVERRDDGTCLIYIDRHLVHEVTSPQAFEGLRVAGRRVRRPDLTLAVPDHNLPTTARVDIEGRELPIADADSATQLSALRQNVADFGVPYIDALAAEQGIVHVVGPEQGFTLPGTTVVCGDSHTSAHGALGALAFGIGTSEVEHVLATQTLLLSPSKTMEVRVEGTLGFGVTPKDVILAIIGRIGAAGGTGYVIEYTGNVIREMSVEGRLTVANMSIEAGARAGMIAPDETTFAYIKGRPMAPKGADWDKAVAWWRTLATDPGARYDRTVVIDASEIAPTLTWGTSPEDVVSITGTVPEPDSFADASKREAARKSLDYMGLTPGTRLQDVPVQHVFIGSCTNSRIEDLRAAAAVADGRRVADGVRAMVVPGSGLVKRQAEAEGLDRIFTAAGFEWREPGCSMCLAMNPDKVPPGERCASTSNRNFVGRQGPGARTHLLSPAMAAAAAVTGHLVDVRELMA</sequence>
<comment type="catalytic activity">
    <reaction evidence="1 13">
        <text>(2R,3S)-3-isopropylmalate = (2S)-2-isopropylmalate</text>
        <dbReference type="Rhea" id="RHEA:32287"/>
        <dbReference type="ChEBI" id="CHEBI:1178"/>
        <dbReference type="ChEBI" id="CHEBI:35121"/>
        <dbReference type="EC" id="4.2.1.33"/>
    </reaction>
</comment>
<evidence type="ECO:0000256" key="12">
    <source>
        <dbReference type="ARBA" id="ARBA00023304"/>
    </source>
</evidence>
<dbReference type="InterPro" id="IPR050067">
    <property type="entry name" value="IPM_dehydratase_rel_enz"/>
</dbReference>
<proteinExistence type="inferred from homology"/>
<dbReference type="Pfam" id="PF00330">
    <property type="entry name" value="Aconitase"/>
    <property type="match status" value="1"/>
</dbReference>
<dbReference type="HAMAP" id="MF_01026">
    <property type="entry name" value="LeuC_type1"/>
    <property type="match status" value="1"/>
</dbReference>
<evidence type="ECO:0000313" key="15">
    <source>
        <dbReference type="EMBL" id="THG41672.1"/>
    </source>
</evidence>
<dbReference type="RefSeq" id="WP_136450804.1">
    <property type="nucleotide sequence ID" value="NZ_SSTI01000002.1"/>
</dbReference>
<dbReference type="CDD" id="cd01583">
    <property type="entry name" value="IPMI"/>
    <property type="match status" value="1"/>
</dbReference>
<gene>
    <name evidence="13 15" type="primary">leuC</name>
    <name evidence="15" type="ORF">E5988_04010</name>
</gene>
<evidence type="ECO:0000256" key="13">
    <source>
        <dbReference type="HAMAP-Rule" id="MF_01026"/>
    </source>
</evidence>
<evidence type="ECO:0000256" key="11">
    <source>
        <dbReference type="ARBA" id="ARBA00023239"/>
    </source>
</evidence>
<keyword evidence="7 13" id="KW-0028">Amino-acid biosynthesis</keyword>
<dbReference type="GO" id="GO:0003861">
    <property type="term" value="F:3-isopropylmalate dehydratase activity"/>
    <property type="evidence" value="ECO:0007669"/>
    <property type="project" value="UniProtKB-EC"/>
</dbReference>